<feature type="domain" description="Lacto-N-biose phosphorylase-like N-terminal TIM barrel" evidence="1">
    <location>
        <begin position="46"/>
        <end position="483"/>
    </location>
</feature>
<dbReference type="InterPro" id="IPR035363">
    <property type="entry name" value="LBP_M"/>
</dbReference>
<dbReference type="Proteomes" id="UP000184386">
    <property type="component" value="Unassembled WGS sequence"/>
</dbReference>
<keyword evidence="5" id="KW-1185">Reference proteome</keyword>
<dbReference type="InterPro" id="IPR035356">
    <property type="entry name" value="LBP_C"/>
</dbReference>
<dbReference type="Pfam" id="PF17385">
    <property type="entry name" value="LBP_M"/>
    <property type="match status" value="1"/>
</dbReference>
<dbReference type="STRING" id="1121322.SAMN02745136_01233"/>
<dbReference type="Gene3D" id="3.20.20.80">
    <property type="entry name" value="Glycosidases"/>
    <property type="match status" value="1"/>
</dbReference>
<dbReference type="Pfam" id="PF09508">
    <property type="entry name" value="Lact_bio_phlase"/>
    <property type="match status" value="1"/>
</dbReference>
<dbReference type="RefSeq" id="WP_242962388.1">
    <property type="nucleotide sequence ID" value="NZ_FRAC01000007.1"/>
</dbReference>
<dbReference type="SUPFAM" id="SSF52317">
    <property type="entry name" value="Class I glutamine amidotransferase-like"/>
    <property type="match status" value="1"/>
</dbReference>
<organism evidence="4 5">
    <name type="scientific">Anaerocolumna jejuensis DSM 15929</name>
    <dbReference type="NCBI Taxonomy" id="1121322"/>
    <lineage>
        <taxon>Bacteria</taxon>
        <taxon>Bacillati</taxon>
        <taxon>Bacillota</taxon>
        <taxon>Clostridia</taxon>
        <taxon>Lachnospirales</taxon>
        <taxon>Lachnospiraceae</taxon>
        <taxon>Anaerocolumna</taxon>
    </lineage>
</organism>
<evidence type="ECO:0000259" key="2">
    <source>
        <dbReference type="Pfam" id="PF17385"/>
    </source>
</evidence>
<evidence type="ECO:0000259" key="3">
    <source>
        <dbReference type="Pfam" id="PF17386"/>
    </source>
</evidence>
<evidence type="ECO:0000313" key="4">
    <source>
        <dbReference type="EMBL" id="SHJ88454.1"/>
    </source>
</evidence>
<name>A0A1M6MYG7_9FIRM</name>
<dbReference type="InterPro" id="IPR013783">
    <property type="entry name" value="Ig-like_fold"/>
</dbReference>
<dbReference type="NCBIfam" id="TIGR02336">
    <property type="entry name" value="1,3-beta-galactosyl-N-acetylhexosamine phosphorylase"/>
    <property type="match status" value="1"/>
</dbReference>
<feature type="domain" description="Lacto-N-biose phosphorylase C-terminal" evidence="3">
    <location>
        <begin position="705"/>
        <end position="754"/>
    </location>
</feature>
<evidence type="ECO:0000259" key="1">
    <source>
        <dbReference type="Pfam" id="PF09508"/>
    </source>
</evidence>
<protein>
    <submittedName>
        <fullName evidence="4">Beta-D-galactosyl-(1-&gt;4)-L-rhamnose phosphorylase</fullName>
    </submittedName>
</protein>
<dbReference type="Pfam" id="PF17386">
    <property type="entry name" value="LBP_C"/>
    <property type="match status" value="1"/>
</dbReference>
<dbReference type="GO" id="GO:0004645">
    <property type="term" value="F:1,4-alpha-oligoglucan phosphorylase activity"/>
    <property type="evidence" value="ECO:0007669"/>
    <property type="project" value="InterPro"/>
</dbReference>
<accession>A0A1M6MYG7</accession>
<proteinExistence type="predicted"/>
<dbReference type="AlphaFoldDB" id="A0A1M6MYG7"/>
<gene>
    <name evidence="4" type="ORF">SAMN02745136_01233</name>
</gene>
<feature type="domain" description="Lacto-N-biose phosphorylase central" evidence="2">
    <location>
        <begin position="488"/>
        <end position="698"/>
    </location>
</feature>
<dbReference type="InterPro" id="IPR012711">
    <property type="entry name" value="Lacto-N-biose_phosphorylase"/>
</dbReference>
<reference evidence="4 5" key="1">
    <citation type="submission" date="2016-11" db="EMBL/GenBank/DDBJ databases">
        <authorList>
            <person name="Jaros S."/>
            <person name="Januszkiewicz K."/>
            <person name="Wedrychowicz H."/>
        </authorList>
    </citation>
    <scope>NUCLEOTIDE SEQUENCE [LARGE SCALE GENOMIC DNA]</scope>
    <source>
        <strain evidence="4 5">DSM 15929</strain>
    </source>
</reference>
<dbReference type="EMBL" id="FRAC01000007">
    <property type="protein sequence ID" value="SHJ88454.1"/>
    <property type="molecule type" value="Genomic_DNA"/>
</dbReference>
<dbReference type="Gene3D" id="2.60.40.10">
    <property type="entry name" value="Immunoglobulins"/>
    <property type="match status" value="1"/>
</dbReference>
<dbReference type="InterPro" id="IPR029062">
    <property type="entry name" value="Class_I_gatase-like"/>
</dbReference>
<sequence length="764" mass="88906">MKGHLGAGIEVITQNEIHWIFILVFYHINLYVVKRQMEVNVPDKMGGFTLPGESGYEKLTLDLANKWGADVIRDSDGTELSEEILNTGYGIYSTVCIIRGHNEWAKSHREQLQQTFLITAPVLATGEELTIPLLHDFFTEHFQINDSKDSMKYWQVYDRTSEKELSLKQYTYRKDTKEVLLKGVTPWHEYTVSFLAYRIWEEISMYNHTTNRWDKEHLMPIDPRHSETWEYLLQWMKDWCEEHKHTTVVRFTSLFYNFVWIWGSSVQNRFLFTDWASYDFTVSPLALDEFEKKYHYRLTAEDFVNKGQFQVTHMPATKHKSDWMDFIQAFVLRLGKELVQIVHDYGKEAYVFYDDSWVGLEPYHKRFAEYGFDGIIKAVFSGFESRLCSGVQVKTHELRLHPYLFPVGVDGSPSFLEGGNPTSEAKQYWRNIRRAMLREPIDRIGLGGYLHLVEKKPDFITYISGLAKEFRQIRELHKKGKPLLWEPKIAVLHSWGELRSWTLSGHFHETSWHPLIHVNESLSGLPFEVDFLNFEDIKNGRAKEYDVIINAGRKGDAWSGGQEWEDEAVITLLTEWVYQGGVFLGVEEPSAVDGFHHTFRMAHILGVDIDLGARVCHGKWKYTVEERRDILPSNCKFQPHQKLYLTNGKTCVLEEEKGIPVVTRNAFGEGFGIYLSSYENTPEHARLLVNLILSATKMDLSQEGMTDNLYTESAYFPQSQILVVWNNTEQIQRTSIIVRGQTVICNLEPYETKFLSIGNHYKGK</sequence>
<dbReference type="InterPro" id="IPR035080">
    <property type="entry name" value="Lact_bio_phlase-like_N"/>
</dbReference>
<dbReference type="Gene3D" id="3.40.50.880">
    <property type="match status" value="1"/>
</dbReference>
<evidence type="ECO:0000313" key="5">
    <source>
        <dbReference type="Proteomes" id="UP000184386"/>
    </source>
</evidence>